<evidence type="ECO:0000256" key="1">
    <source>
        <dbReference type="RuleBase" id="RU362001"/>
    </source>
</evidence>
<dbReference type="RefSeq" id="WP_387719182.1">
    <property type="nucleotide sequence ID" value="NZ_JBIAPI010000004.1"/>
</dbReference>
<dbReference type="InterPro" id="IPR036689">
    <property type="entry name" value="ESAT-6-like_sf"/>
</dbReference>
<dbReference type="InterPro" id="IPR010310">
    <property type="entry name" value="T7SS_ESAT-6-like"/>
</dbReference>
<dbReference type="SUPFAM" id="SSF140453">
    <property type="entry name" value="EsxAB dimer-like"/>
    <property type="match status" value="1"/>
</dbReference>
<dbReference type="Gene3D" id="1.10.287.1060">
    <property type="entry name" value="ESAT-6-like"/>
    <property type="match status" value="1"/>
</dbReference>
<evidence type="ECO:0000313" key="3">
    <source>
        <dbReference type="EMBL" id="MFF3224997.1"/>
    </source>
</evidence>
<accession>A0ABW6QUS0</accession>
<feature type="coiled-coil region" evidence="2">
    <location>
        <begin position="22"/>
        <end position="82"/>
    </location>
</feature>
<protein>
    <recommendedName>
        <fullName evidence="1">ESAT-6-like protein</fullName>
    </recommendedName>
</protein>
<keyword evidence="4" id="KW-1185">Reference proteome</keyword>
<reference evidence="3 4" key="1">
    <citation type="submission" date="2024-10" db="EMBL/GenBank/DDBJ databases">
        <title>The Natural Products Discovery Center: Release of the First 8490 Sequenced Strains for Exploring Actinobacteria Biosynthetic Diversity.</title>
        <authorList>
            <person name="Kalkreuter E."/>
            <person name="Kautsar S.A."/>
            <person name="Yang D."/>
            <person name="Bader C.D."/>
            <person name="Teijaro C.N."/>
            <person name="Fluegel L."/>
            <person name="Davis C.M."/>
            <person name="Simpson J.R."/>
            <person name="Lauterbach L."/>
            <person name="Steele A.D."/>
            <person name="Gui C."/>
            <person name="Meng S."/>
            <person name="Li G."/>
            <person name="Viehrig K."/>
            <person name="Ye F."/>
            <person name="Su P."/>
            <person name="Kiefer A.F."/>
            <person name="Nichols A."/>
            <person name="Cepeda A.J."/>
            <person name="Yan W."/>
            <person name="Fan B."/>
            <person name="Jiang Y."/>
            <person name="Adhikari A."/>
            <person name="Zheng C.-J."/>
            <person name="Schuster L."/>
            <person name="Cowan T.M."/>
            <person name="Smanski M.J."/>
            <person name="Chevrette M.G."/>
            <person name="De Carvalho L.P.S."/>
            <person name="Shen B."/>
        </authorList>
    </citation>
    <scope>NUCLEOTIDE SEQUENCE [LARGE SCALE GENOMIC DNA]</scope>
    <source>
        <strain evidence="3 4">NPDC003040</strain>
    </source>
</reference>
<dbReference type="EMBL" id="JBIAPI010000004">
    <property type="protein sequence ID" value="MFF3224997.1"/>
    <property type="molecule type" value="Genomic_DNA"/>
</dbReference>
<name>A0ABW6QUS0_9NOCA</name>
<dbReference type="NCBIfam" id="TIGR03930">
    <property type="entry name" value="WXG100_ESAT6"/>
    <property type="match status" value="1"/>
</dbReference>
<comment type="similarity">
    <text evidence="1">Belongs to the WXG100 family.</text>
</comment>
<dbReference type="Proteomes" id="UP001601948">
    <property type="component" value="Unassembled WGS sequence"/>
</dbReference>
<evidence type="ECO:0000313" key="4">
    <source>
        <dbReference type="Proteomes" id="UP001601948"/>
    </source>
</evidence>
<comment type="caution">
    <text evidence="3">The sequence shown here is derived from an EMBL/GenBank/DDBJ whole genome shotgun (WGS) entry which is preliminary data.</text>
</comment>
<keyword evidence="2" id="KW-0175">Coiled coil</keyword>
<evidence type="ECO:0000256" key="2">
    <source>
        <dbReference type="SAM" id="Coils"/>
    </source>
</evidence>
<dbReference type="Pfam" id="PF06013">
    <property type="entry name" value="WXG100"/>
    <property type="match status" value="1"/>
</dbReference>
<sequence length="95" mass="10808">MASYSVDTDQILALVAKARLIGQQIEQRIADVEHEVADLHIEWQGSAADAHRAKHDTWRREMQDMKSALAELETAARAARDRYLANVEHNKGMWP</sequence>
<proteinExistence type="inferred from homology"/>
<organism evidence="3 4">
    <name type="scientific">Nocardia suismassiliense</name>
    <dbReference type="NCBI Taxonomy" id="2077092"/>
    <lineage>
        <taxon>Bacteria</taxon>
        <taxon>Bacillati</taxon>
        <taxon>Actinomycetota</taxon>
        <taxon>Actinomycetes</taxon>
        <taxon>Mycobacteriales</taxon>
        <taxon>Nocardiaceae</taxon>
        <taxon>Nocardia</taxon>
    </lineage>
</organism>
<gene>
    <name evidence="3" type="ORF">ACFYV7_19550</name>
</gene>